<dbReference type="EMBL" id="JASCZI010060429">
    <property type="protein sequence ID" value="MED6131115.1"/>
    <property type="molecule type" value="Genomic_DNA"/>
</dbReference>
<evidence type="ECO:0000313" key="2">
    <source>
        <dbReference type="Proteomes" id="UP001341840"/>
    </source>
</evidence>
<sequence length="52" mass="6058">MDDPNELVIGYEETMYRHDMVDHIAGRLEQSPQRILRTQHVIDAPSELARPL</sequence>
<accession>A0ABU6S4G6</accession>
<organism evidence="1 2">
    <name type="scientific">Stylosanthes scabra</name>
    <dbReference type="NCBI Taxonomy" id="79078"/>
    <lineage>
        <taxon>Eukaryota</taxon>
        <taxon>Viridiplantae</taxon>
        <taxon>Streptophyta</taxon>
        <taxon>Embryophyta</taxon>
        <taxon>Tracheophyta</taxon>
        <taxon>Spermatophyta</taxon>
        <taxon>Magnoliopsida</taxon>
        <taxon>eudicotyledons</taxon>
        <taxon>Gunneridae</taxon>
        <taxon>Pentapetalae</taxon>
        <taxon>rosids</taxon>
        <taxon>fabids</taxon>
        <taxon>Fabales</taxon>
        <taxon>Fabaceae</taxon>
        <taxon>Papilionoideae</taxon>
        <taxon>50 kb inversion clade</taxon>
        <taxon>dalbergioids sensu lato</taxon>
        <taxon>Dalbergieae</taxon>
        <taxon>Pterocarpus clade</taxon>
        <taxon>Stylosanthes</taxon>
    </lineage>
</organism>
<keyword evidence="2" id="KW-1185">Reference proteome</keyword>
<protein>
    <submittedName>
        <fullName evidence="1">Uncharacterized protein</fullName>
    </submittedName>
</protein>
<proteinExistence type="predicted"/>
<reference evidence="1 2" key="1">
    <citation type="journal article" date="2023" name="Plants (Basel)">
        <title>Bridging the Gap: Combining Genomics and Transcriptomics Approaches to Understand Stylosanthes scabra, an Orphan Legume from the Brazilian Caatinga.</title>
        <authorList>
            <person name="Ferreira-Neto J.R.C."/>
            <person name="da Silva M.D."/>
            <person name="Binneck E."/>
            <person name="de Melo N.F."/>
            <person name="da Silva R.H."/>
            <person name="de Melo A.L.T.M."/>
            <person name="Pandolfi V."/>
            <person name="Bustamante F.O."/>
            <person name="Brasileiro-Vidal A.C."/>
            <person name="Benko-Iseppon A.M."/>
        </authorList>
    </citation>
    <scope>NUCLEOTIDE SEQUENCE [LARGE SCALE GENOMIC DNA]</scope>
    <source>
        <tissue evidence="1">Leaves</tissue>
    </source>
</reference>
<dbReference type="Proteomes" id="UP001341840">
    <property type="component" value="Unassembled WGS sequence"/>
</dbReference>
<name>A0ABU6S4G6_9FABA</name>
<gene>
    <name evidence="1" type="ORF">PIB30_006734</name>
</gene>
<evidence type="ECO:0000313" key="1">
    <source>
        <dbReference type="EMBL" id="MED6131115.1"/>
    </source>
</evidence>
<comment type="caution">
    <text evidence="1">The sequence shown here is derived from an EMBL/GenBank/DDBJ whole genome shotgun (WGS) entry which is preliminary data.</text>
</comment>
<feature type="non-terminal residue" evidence="1">
    <location>
        <position position="52"/>
    </location>
</feature>